<keyword evidence="3" id="KW-1185">Reference proteome</keyword>
<evidence type="ECO:0000313" key="3">
    <source>
        <dbReference type="Proteomes" id="UP000188993"/>
    </source>
</evidence>
<keyword evidence="1" id="KW-0812">Transmembrane</keyword>
<evidence type="ECO:0000313" key="2">
    <source>
        <dbReference type="EMBL" id="AQS52663.1"/>
    </source>
</evidence>
<feature type="transmembrane region" description="Helical" evidence="1">
    <location>
        <begin position="208"/>
        <end position="229"/>
    </location>
</feature>
<dbReference type="Proteomes" id="UP000188993">
    <property type="component" value="Chromosome"/>
</dbReference>
<dbReference type="AlphaFoldDB" id="A0A1S6IM78"/>
<dbReference type="KEGG" id="jda:BW727_100255"/>
<gene>
    <name evidence="2" type="ORF">BW727_100255</name>
</gene>
<proteinExistence type="predicted"/>
<evidence type="ECO:0000256" key="1">
    <source>
        <dbReference type="SAM" id="Phobius"/>
    </source>
</evidence>
<dbReference type="OrthoDB" id="2161688at2"/>
<keyword evidence="1" id="KW-1133">Transmembrane helix</keyword>
<name>A0A1S6IM78_9LACT</name>
<organism evidence="2 3">
    <name type="scientific">Jeotgalibaca dankookensis</name>
    <dbReference type="NCBI Taxonomy" id="708126"/>
    <lineage>
        <taxon>Bacteria</taxon>
        <taxon>Bacillati</taxon>
        <taxon>Bacillota</taxon>
        <taxon>Bacilli</taxon>
        <taxon>Lactobacillales</taxon>
        <taxon>Carnobacteriaceae</taxon>
        <taxon>Jeotgalibaca</taxon>
    </lineage>
</organism>
<reference evidence="2 3" key="1">
    <citation type="journal article" date="2014" name="Int. J. Syst. Evol. Microbiol.">
        <title>Jeotgalibaca dankookensis gen. nov., sp. nov., a member of the family Carnobacteriaceae, isolated from seujeot (Korean traditional food).</title>
        <authorList>
            <person name="Lee D.G."/>
            <person name="Trujillo M.E."/>
            <person name="Kang H."/>
            <person name="Ahn T.Y."/>
        </authorList>
    </citation>
    <scope>NUCLEOTIDE SEQUENCE [LARGE SCALE GENOMIC DNA]</scope>
    <source>
        <strain evidence="2 3">EX-07</strain>
    </source>
</reference>
<dbReference type="EMBL" id="CP019728">
    <property type="protein sequence ID" value="AQS52663.1"/>
    <property type="molecule type" value="Genomic_DNA"/>
</dbReference>
<dbReference type="RefSeq" id="WP_062468083.1">
    <property type="nucleotide sequence ID" value="NZ_BBYN01000005.1"/>
</dbReference>
<keyword evidence="1" id="KW-0472">Membrane</keyword>
<protein>
    <submittedName>
        <fullName evidence="2">Uncharacterized protein</fullName>
    </submittedName>
</protein>
<feature type="transmembrane region" description="Helical" evidence="1">
    <location>
        <begin position="21"/>
        <end position="42"/>
    </location>
</feature>
<accession>A0A1S6IM78</accession>
<sequence length="343" mass="38639">MDSHTLLSELKRLVKNNKKRMSILFIIFTLVLLFLQMLPVILTNFGTDGDASNKTAQENKENPAIFEVYIEYDSGSTFTNTLLLEQAMKSAENITEVEAITGVDISSQLEQEEEMKYPKTARDRGVLGAARDDASNIWAFNARIGTEKENLAAMTYFYDLVMNDGIPLLDNKHTYSMSQPRILTDEELLSPNSQIEQDTSGEFSLKGLVMALVISIFGATVLAALYILVKSFIGDKIAYAFNYSWGEQDVFILASEQEANELKIISQLPQGTQKIYLAQEPDKLRLNADLIIQTSLVQTSVQAPVDEVIVYIQPGITDKNWYNQQRELLKAYQQPLKIIQVNQ</sequence>
<dbReference type="STRING" id="708126.BW727_100255"/>